<feature type="transmembrane region" description="Helical" evidence="1">
    <location>
        <begin position="177"/>
        <end position="199"/>
    </location>
</feature>
<accession>A0A7W3Z8Q0</accession>
<keyword evidence="1" id="KW-1133">Transmembrane helix</keyword>
<feature type="transmembrane region" description="Helical" evidence="1">
    <location>
        <begin position="310"/>
        <end position="332"/>
    </location>
</feature>
<dbReference type="PANTHER" id="PTHR23542">
    <property type="match status" value="1"/>
</dbReference>
<feature type="transmembrane region" description="Helical" evidence="1">
    <location>
        <begin position="52"/>
        <end position="73"/>
    </location>
</feature>
<evidence type="ECO:0000256" key="1">
    <source>
        <dbReference type="SAM" id="Phobius"/>
    </source>
</evidence>
<protein>
    <submittedName>
        <fullName evidence="2">MFS transporter</fullName>
    </submittedName>
</protein>
<gene>
    <name evidence="2" type="ORF">H4281_04735</name>
</gene>
<keyword evidence="1" id="KW-0812">Transmembrane</keyword>
<dbReference type="GO" id="GO:0022857">
    <property type="term" value="F:transmembrane transporter activity"/>
    <property type="evidence" value="ECO:0007669"/>
    <property type="project" value="InterPro"/>
</dbReference>
<feature type="transmembrane region" description="Helical" evidence="1">
    <location>
        <begin position="220"/>
        <end position="242"/>
    </location>
</feature>
<dbReference type="AlphaFoldDB" id="A0A7W3Z8Q0"/>
<keyword evidence="3" id="KW-1185">Reference proteome</keyword>
<dbReference type="Gene3D" id="1.20.1250.20">
    <property type="entry name" value="MFS general substrate transporter like domains"/>
    <property type="match status" value="1"/>
</dbReference>
<dbReference type="EMBL" id="JACGZW010000002">
    <property type="protein sequence ID" value="MBB1152430.1"/>
    <property type="molecule type" value="Genomic_DNA"/>
</dbReference>
<dbReference type="PANTHER" id="PTHR23542:SF1">
    <property type="entry name" value="MAJOR FACILITATOR SUPERFAMILY (MFS) PROFILE DOMAIN-CONTAINING PROTEIN"/>
    <property type="match status" value="1"/>
</dbReference>
<sequence>MENDVSTEHLSYWSALRQPQVVRSFLPSILGRSSLAMSGLALVFLLESGSGSFAAAGAVTAVLGIANVVATPWRARAVDRFGQTAVLSALGAVHTMALVVFAANPGAPLPFLLGLGAVAGLSLPPFGSTMRVVWSAALVSGPLRTRGLSLDAVAEELIFAVGPLTSAVLTALADPTLALYVSAGFVATGSGLFVLSPLSRQQRGHRAKRTAEAPKPLRSPGFLPVVVAIMAPGIILGAVEIVAPAMGTAEGSAVLPGVVLALFAGASALGGLLYGRLTPRMPVERQLLVLGAALIGVSATAGLIGSTPVLVVGIGIAGGFIAPLLIVGYLAADARTDPTVRTEASSWINTAVNLGAAAGSGFLGATTETTTPGTALAICTAAAALVLLASAPRRRRAVP</sequence>
<evidence type="ECO:0000313" key="3">
    <source>
        <dbReference type="Proteomes" id="UP000526734"/>
    </source>
</evidence>
<evidence type="ECO:0000313" key="2">
    <source>
        <dbReference type="EMBL" id="MBB1152430.1"/>
    </source>
</evidence>
<keyword evidence="1" id="KW-0472">Membrane</keyword>
<proteinExistence type="predicted"/>
<reference evidence="2 3" key="1">
    <citation type="submission" date="2020-08" db="EMBL/GenBank/DDBJ databases">
        <title>Amycolatopsis sp. nov. DR6-1 isolated from Dendrobium heterocarpum.</title>
        <authorList>
            <person name="Tedsree N."/>
            <person name="Kuncharoen N."/>
            <person name="Likhitwitayawuid K."/>
            <person name="Tanasupawat S."/>
        </authorList>
    </citation>
    <scope>NUCLEOTIDE SEQUENCE [LARGE SCALE GENOMIC DNA]</scope>
    <source>
        <strain evidence="2 3">DR6-1</strain>
    </source>
</reference>
<dbReference type="InterPro" id="IPR036259">
    <property type="entry name" value="MFS_trans_sf"/>
</dbReference>
<feature type="transmembrane region" description="Helical" evidence="1">
    <location>
        <begin position="344"/>
        <end position="365"/>
    </location>
</feature>
<feature type="transmembrane region" description="Helical" evidence="1">
    <location>
        <begin position="254"/>
        <end position="275"/>
    </location>
</feature>
<dbReference type="InterPro" id="IPR011701">
    <property type="entry name" value="MFS"/>
</dbReference>
<dbReference type="Proteomes" id="UP000526734">
    <property type="component" value="Unassembled WGS sequence"/>
</dbReference>
<feature type="transmembrane region" description="Helical" evidence="1">
    <location>
        <begin position="287"/>
        <end position="304"/>
    </location>
</feature>
<organism evidence="2 3">
    <name type="scientific">Amycolatopsis dendrobii</name>
    <dbReference type="NCBI Taxonomy" id="2760662"/>
    <lineage>
        <taxon>Bacteria</taxon>
        <taxon>Bacillati</taxon>
        <taxon>Actinomycetota</taxon>
        <taxon>Actinomycetes</taxon>
        <taxon>Pseudonocardiales</taxon>
        <taxon>Pseudonocardiaceae</taxon>
        <taxon>Amycolatopsis</taxon>
    </lineage>
</organism>
<dbReference type="SUPFAM" id="SSF103473">
    <property type="entry name" value="MFS general substrate transporter"/>
    <property type="match status" value="2"/>
</dbReference>
<feature type="transmembrane region" description="Helical" evidence="1">
    <location>
        <begin position="371"/>
        <end position="391"/>
    </location>
</feature>
<dbReference type="Pfam" id="PF07690">
    <property type="entry name" value="MFS_1"/>
    <property type="match status" value="1"/>
</dbReference>
<comment type="caution">
    <text evidence="2">The sequence shown here is derived from an EMBL/GenBank/DDBJ whole genome shotgun (WGS) entry which is preliminary data.</text>
</comment>
<name>A0A7W3Z8Q0_9PSEU</name>
<feature type="transmembrane region" description="Helical" evidence="1">
    <location>
        <begin position="85"/>
        <end position="103"/>
    </location>
</feature>